<feature type="compositionally biased region" description="Low complexity" evidence="1">
    <location>
        <begin position="47"/>
        <end position="65"/>
    </location>
</feature>
<dbReference type="InterPro" id="IPR013530">
    <property type="entry name" value="PAD_C"/>
</dbReference>
<feature type="compositionally biased region" description="Basic and acidic residues" evidence="1">
    <location>
        <begin position="77"/>
        <end position="102"/>
    </location>
</feature>
<comment type="caution">
    <text evidence="4">The sequence shown here is derived from an EMBL/GenBank/DDBJ whole genome shotgun (WGS) entry which is preliminary data.</text>
</comment>
<dbReference type="SUPFAM" id="SSF55909">
    <property type="entry name" value="Pentein"/>
    <property type="match status" value="1"/>
</dbReference>
<dbReference type="Pfam" id="PF03068">
    <property type="entry name" value="PAD"/>
    <property type="match status" value="1"/>
</dbReference>
<dbReference type="EMBL" id="JASWJB010000059">
    <property type="protein sequence ID" value="KAK2603652.1"/>
    <property type="molecule type" value="Genomic_DNA"/>
</dbReference>
<sequence length="291" mass="31119">MRLALLCATLPLSSMAAKGTPTDSASSKSDGPLPSRKVDDATALIHSQTSASSSQSTAASTPQKSGNELKVTTLADSNRDGKVDVTGETDLSGKNEWSEESDAKLREYENFEYPKDADKRIDHCNDASDEALRNSACLAPFRTKPIPKTIDSAHDQNRNNGTAAPPERESKILTVLETGTLLEISGQHAAYKADGVKESRRGRQVVGLTALYPSAINSIVLNNNGVLAPNPWGPKVDGKDVLTAIVRVSNYANARADHYFSRDSKSQGSEAHLSTFSSAAGRQFKATKLLC</sequence>
<evidence type="ECO:0000313" key="4">
    <source>
        <dbReference type="EMBL" id="KAK2603652.1"/>
    </source>
</evidence>
<dbReference type="GO" id="GO:0005737">
    <property type="term" value="C:cytoplasm"/>
    <property type="evidence" value="ECO:0007669"/>
    <property type="project" value="InterPro"/>
</dbReference>
<feature type="signal peptide" evidence="2">
    <location>
        <begin position="1"/>
        <end position="19"/>
    </location>
</feature>
<organism evidence="4 5">
    <name type="scientific">Conoideocrella luteorostrata</name>
    <dbReference type="NCBI Taxonomy" id="1105319"/>
    <lineage>
        <taxon>Eukaryota</taxon>
        <taxon>Fungi</taxon>
        <taxon>Dikarya</taxon>
        <taxon>Ascomycota</taxon>
        <taxon>Pezizomycotina</taxon>
        <taxon>Sordariomycetes</taxon>
        <taxon>Hypocreomycetidae</taxon>
        <taxon>Hypocreales</taxon>
        <taxon>Clavicipitaceae</taxon>
        <taxon>Conoideocrella</taxon>
    </lineage>
</organism>
<evidence type="ECO:0000313" key="5">
    <source>
        <dbReference type="Proteomes" id="UP001251528"/>
    </source>
</evidence>
<evidence type="ECO:0000259" key="3">
    <source>
        <dbReference type="Pfam" id="PF03068"/>
    </source>
</evidence>
<keyword evidence="5" id="KW-1185">Reference proteome</keyword>
<dbReference type="Gene3D" id="3.75.10.10">
    <property type="entry name" value="L-arginine/glycine Amidinotransferase, Chain A"/>
    <property type="match status" value="1"/>
</dbReference>
<dbReference type="AlphaFoldDB" id="A0AAJ0CS04"/>
<gene>
    <name evidence="4" type="ORF">QQS21_004125</name>
</gene>
<evidence type="ECO:0000256" key="2">
    <source>
        <dbReference type="SAM" id="SignalP"/>
    </source>
</evidence>
<dbReference type="GO" id="GO:0005509">
    <property type="term" value="F:calcium ion binding"/>
    <property type="evidence" value="ECO:0007669"/>
    <property type="project" value="InterPro"/>
</dbReference>
<feature type="chain" id="PRO_5042611601" description="Protein-arginine deiminase C-terminal domain-containing protein" evidence="2">
    <location>
        <begin position="20"/>
        <end position="291"/>
    </location>
</feature>
<feature type="region of interest" description="Disordered" evidence="1">
    <location>
        <begin position="15"/>
        <end position="102"/>
    </location>
</feature>
<feature type="region of interest" description="Disordered" evidence="1">
    <location>
        <begin position="147"/>
        <end position="168"/>
    </location>
</feature>
<evidence type="ECO:0000256" key="1">
    <source>
        <dbReference type="SAM" id="MobiDB-lite"/>
    </source>
</evidence>
<keyword evidence="2" id="KW-0732">Signal</keyword>
<reference evidence="4" key="1">
    <citation type="submission" date="2023-06" db="EMBL/GenBank/DDBJ databases">
        <title>Conoideocrella luteorostrata (Hypocreales: Clavicipitaceae), a potential biocontrol fungus for elongate hemlock scale in United States Christmas tree production areas.</title>
        <authorList>
            <person name="Barrett H."/>
            <person name="Lovett B."/>
            <person name="Macias A.M."/>
            <person name="Stajich J.E."/>
            <person name="Kasson M.T."/>
        </authorList>
    </citation>
    <scope>NUCLEOTIDE SEQUENCE</scope>
    <source>
        <strain evidence="4">ARSEF 14590</strain>
    </source>
</reference>
<dbReference type="GO" id="GO:0004668">
    <property type="term" value="F:protein-arginine deiminase activity"/>
    <property type="evidence" value="ECO:0007669"/>
    <property type="project" value="InterPro"/>
</dbReference>
<name>A0AAJ0CS04_9HYPO</name>
<proteinExistence type="predicted"/>
<protein>
    <recommendedName>
        <fullName evidence="3">Protein-arginine deiminase C-terminal domain-containing protein</fullName>
    </recommendedName>
</protein>
<feature type="domain" description="Protein-arginine deiminase C-terminal" evidence="3">
    <location>
        <begin position="201"/>
        <end position="247"/>
    </location>
</feature>
<dbReference type="Proteomes" id="UP001251528">
    <property type="component" value="Unassembled WGS sequence"/>
</dbReference>
<accession>A0AAJ0CS04</accession>